<name>A0A934NIB8_9FLAO</name>
<dbReference type="InterPro" id="IPR023393">
    <property type="entry name" value="START-like_dom_sf"/>
</dbReference>
<evidence type="ECO:0000313" key="1">
    <source>
        <dbReference type="EMBL" id="MBJ7881911.1"/>
    </source>
</evidence>
<sequence>MKQKKFKTVIKASKEEVWSVLWSDVTYPIWTAPFCEGSRAETDWQEGSRILFLGSNNNGMVSRILSKIVNQYMSFEHQGIIENGKEDVTGADAKSVQGAQENYILQEKDGRTELEVVVDITEAYSEYFQKAFPKALQIVKELSEK</sequence>
<organism evidence="1 2">
    <name type="scientific">Gelidibacter salicanalis</name>
    <dbReference type="NCBI Taxonomy" id="291193"/>
    <lineage>
        <taxon>Bacteria</taxon>
        <taxon>Pseudomonadati</taxon>
        <taxon>Bacteroidota</taxon>
        <taxon>Flavobacteriia</taxon>
        <taxon>Flavobacteriales</taxon>
        <taxon>Flavobacteriaceae</taxon>
        <taxon>Gelidibacter</taxon>
    </lineage>
</organism>
<evidence type="ECO:0000313" key="2">
    <source>
        <dbReference type="Proteomes" id="UP000662373"/>
    </source>
</evidence>
<dbReference type="RefSeq" id="WP_199601110.1">
    <property type="nucleotide sequence ID" value="NZ_JAEHJZ010000036.1"/>
</dbReference>
<dbReference type="Gene3D" id="3.30.530.20">
    <property type="match status" value="1"/>
</dbReference>
<proteinExistence type="predicted"/>
<dbReference type="Proteomes" id="UP000662373">
    <property type="component" value="Unassembled WGS sequence"/>
</dbReference>
<dbReference type="AlphaFoldDB" id="A0A934NIB8"/>
<comment type="caution">
    <text evidence="1">The sequence shown here is derived from an EMBL/GenBank/DDBJ whole genome shotgun (WGS) entry which is preliminary data.</text>
</comment>
<accession>A0A934NIB8</accession>
<dbReference type="EMBL" id="JAEHJZ010000036">
    <property type="protein sequence ID" value="MBJ7881911.1"/>
    <property type="molecule type" value="Genomic_DNA"/>
</dbReference>
<reference evidence="1 2" key="1">
    <citation type="submission" date="2020-09" db="EMBL/GenBank/DDBJ databases">
        <title>Draft genome of Gelidibacter salicanalis PAMC21136.</title>
        <authorList>
            <person name="Park H."/>
        </authorList>
    </citation>
    <scope>NUCLEOTIDE SEQUENCE [LARGE SCALE GENOMIC DNA]</scope>
    <source>
        <strain evidence="1 2">PAMC21136</strain>
    </source>
</reference>
<gene>
    <name evidence="1" type="ORF">JEM65_14845</name>
</gene>
<dbReference type="SUPFAM" id="SSF55961">
    <property type="entry name" value="Bet v1-like"/>
    <property type="match status" value="1"/>
</dbReference>
<keyword evidence="2" id="KW-1185">Reference proteome</keyword>
<protein>
    <submittedName>
        <fullName evidence="1">SRPBCC domain-containing protein</fullName>
    </submittedName>
</protein>